<proteinExistence type="predicted"/>
<comment type="caution">
    <text evidence="1">The sequence shown here is derived from an EMBL/GenBank/DDBJ whole genome shotgun (WGS) entry which is preliminary data.</text>
</comment>
<evidence type="ECO:0000313" key="2">
    <source>
        <dbReference type="Proteomes" id="UP001239111"/>
    </source>
</evidence>
<accession>A0ACC2NRD1</accession>
<name>A0ACC2NRD1_9HYME</name>
<sequence length="501" mass="53508">MGRYTKKQWLTLIAVCTAEFGSAMCISLQAPFYPSEAEKKGVPASEYGLVFGIFELVVFFMSPVYGKHINKIGAKKLLNIGTFTTGTCAILFGLLDRIENHYPFIILSFVIRIIEALGSSAYFTASSATMANEFPDRISITFATLKIFFGLGLIVGPTIGGLLYEVGGYPMPFVVLGLILYIACLMTIFVLPAHQSADKSIKSEGKLKKILRVKGVMMSAASITVTSISIGFLQATLEPHLRPFGLNAIGVGFMFIISGGTYAVTAPMWGWICDKRKNSKITAVIGSLLIMTAFTLIGPAPFVPTPTLFWMVIVGLVIHGLGVAAKLVSGFTNALKSAVASGFSNDMDTYGIVSGLWTSSFALGAFIGPSVAGLLYDAVGMRKACLFVILLTFIMAFSTLTFIIFFDQVDTHYDELGIDNAICAVSSMNKSLGGTNAAAMAAQGIPIEQPMDLAGSFVASSSNYTGAWLKPSTSGFATKPVPNYGTLESKPSLEDNLEDSI</sequence>
<organism evidence="1 2">
    <name type="scientific">Eretmocerus hayati</name>
    <dbReference type="NCBI Taxonomy" id="131215"/>
    <lineage>
        <taxon>Eukaryota</taxon>
        <taxon>Metazoa</taxon>
        <taxon>Ecdysozoa</taxon>
        <taxon>Arthropoda</taxon>
        <taxon>Hexapoda</taxon>
        <taxon>Insecta</taxon>
        <taxon>Pterygota</taxon>
        <taxon>Neoptera</taxon>
        <taxon>Endopterygota</taxon>
        <taxon>Hymenoptera</taxon>
        <taxon>Apocrita</taxon>
        <taxon>Proctotrupomorpha</taxon>
        <taxon>Chalcidoidea</taxon>
        <taxon>Aphelinidae</taxon>
        <taxon>Aphelininae</taxon>
        <taxon>Eretmocerus</taxon>
    </lineage>
</organism>
<gene>
    <name evidence="1" type="ORF">QAD02_004934</name>
</gene>
<evidence type="ECO:0000313" key="1">
    <source>
        <dbReference type="EMBL" id="KAJ8673672.1"/>
    </source>
</evidence>
<keyword evidence="2" id="KW-1185">Reference proteome</keyword>
<dbReference type="EMBL" id="CM056743">
    <property type="protein sequence ID" value="KAJ8673672.1"/>
    <property type="molecule type" value="Genomic_DNA"/>
</dbReference>
<reference evidence="1" key="1">
    <citation type="submission" date="2023-04" db="EMBL/GenBank/DDBJ databases">
        <title>A chromosome-level genome assembly of the parasitoid wasp Eretmocerus hayati.</title>
        <authorList>
            <person name="Zhong Y."/>
            <person name="Liu S."/>
            <person name="Liu Y."/>
        </authorList>
    </citation>
    <scope>NUCLEOTIDE SEQUENCE</scope>
    <source>
        <strain evidence="1">ZJU_SS_LIU_2023</strain>
    </source>
</reference>
<protein>
    <submittedName>
        <fullName evidence="1">Uncharacterized protein</fullName>
    </submittedName>
</protein>
<dbReference type="Proteomes" id="UP001239111">
    <property type="component" value="Chromosome 3"/>
</dbReference>